<comment type="caution">
    <text evidence="2">The sequence shown here is derived from an EMBL/GenBank/DDBJ whole genome shotgun (WGS) entry which is preliminary data.</text>
</comment>
<keyword evidence="1" id="KW-0175">Coiled coil</keyword>
<accession>A0A9W5YI22</accession>
<proteinExistence type="predicted"/>
<organism evidence="2 3">
    <name type="scientific">Vallitalea longa</name>
    <dbReference type="NCBI Taxonomy" id="2936439"/>
    <lineage>
        <taxon>Bacteria</taxon>
        <taxon>Bacillati</taxon>
        <taxon>Bacillota</taxon>
        <taxon>Clostridia</taxon>
        <taxon>Lachnospirales</taxon>
        <taxon>Vallitaleaceae</taxon>
        <taxon>Vallitalea</taxon>
    </lineage>
</organism>
<evidence type="ECO:0000313" key="3">
    <source>
        <dbReference type="Proteomes" id="UP001144256"/>
    </source>
</evidence>
<dbReference type="Proteomes" id="UP001144256">
    <property type="component" value="Unassembled WGS sequence"/>
</dbReference>
<dbReference type="RefSeq" id="WP_281818888.1">
    <property type="nucleotide sequence ID" value="NZ_BRLB01000020.1"/>
</dbReference>
<keyword evidence="3" id="KW-1185">Reference proteome</keyword>
<evidence type="ECO:0000256" key="1">
    <source>
        <dbReference type="SAM" id="Coils"/>
    </source>
</evidence>
<dbReference type="AlphaFoldDB" id="A0A9W5YI22"/>
<reference evidence="2" key="1">
    <citation type="submission" date="2022-06" db="EMBL/GenBank/DDBJ databases">
        <title>Vallitalea longa sp. nov., an anaerobic bacterium isolated from marine sediment.</title>
        <authorList>
            <person name="Hirano S."/>
            <person name="Terahara T."/>
            <person name="Mori K."/>
            <person name="Hamada M."/>
            <person name="Matsumoto R."/>
            <person name="Kobayashi T."/>
        </authorList>
    </citation>
    <scope>NUCLEOTIDE SEQUENCE</scope>
    <source>
        <strain evidence="2">SH18-1</strain>
    </source>
</reference>
<evidence type="ECO:0000313" key="2">
    <source>
        <dbReference type="EMBL" id="GKX31648.1"/>
    </source>
</evidence>
<sequence>MEPNDYNNNFTKLNKMLQLIKQNSQSTNLNESRNNNSDFDTIVNSNKMNIIKAAIPYMNLENQKKIALFVKLIEFINTMNLYNNHSINEIPALNKTNITKRDMLMALRPSCSDKNKQLIDILLNVNNLKSMMTSINNKKAELIDNNNIDGNYSSNNEENLNQEELIKKLQQLMKE</sequence>
<protein>
    <submittedName>
        <fullName evidence="2">Uncharacterized protein</fullName>
    </submittedName>
</protein>
<feature type="coiled-coil region" evidence="1">
    <location>
        <begin position="125"/>
        <end position="175"/>
    </location>
</feature>
<gene>
    <name evidence="2" type="ORF">SH1V18_41280</name>
</gene>
<dbReference type="EMBL" id="BRLB01000020">
    <property type="protein sequence ID" value="GKX31648.1"/>
    <property type="molecule type" value="Genomic_DNA"/>
</dbReference>
<name>A0A9W5YI22_9FIRM</name>